<keyword evidence="1" id="KW-1133">Transmembrane helix</keyword>
<gene>
    <name evidence="2" type="ordered locus">ASAC_1496</name>
</gene>
<evidence type="ECO:0000313" key="2">
    <source>
        <dbReference type="EMBL" id="ADL19901.1"/>
    </source>
</evidence>
<sequence length="196" mass="20170">MSQGYAKAAAEQLKEGSLWAFISLLLAAIGAGIPVVGFLVTGVGAYLFLTRSRGSLEASLRDLRSSGLSQYDGSGWVRYVPYALGAVALGELIMAAAALMALASIPGPGALIAVIVVRELGYAVAALGWVGVLLASIFPGLEVYDVGSRLNDDLLRVAGILIIVPFADVVGWIITFVEADPLAQRLGGGGQQPGPS</sequence>
<dbReference type="RefSeq" id="WP_013267413.1">
    <property type="nucleotide sequence ID" value="NC_014374.1"/>
</dbReference>
<dbReference type="KEGG" id="asc:ASAC_1496"/>
<feature type="transmembrane region" description="Helical" evidence="1">
    <location>
        <begin position="21"/>
        <end position="49"/>
    </location>
</feature>
<keyword evidence="1" id="KW-0472">Membrane</keyword>
<accession>D9PZB4</accession>
<organism evidence="2 3">
    <name type="scientific">Acidilobus saccharovorans (strain DSM 16705 / JCM 18335 / VKM B-2471 / 345-15)</name>
    <dbReference type="NCBI Taxonomy" id="666510"/>
    <lineage>
        <taxon>Archaea</taxon>
        <taxon>Thermoproteota</taxon>
        <taxon>Thermoprotei</taxon>
        <taxon>Acidilobales</taxon>
        <taxon>Acidilobaceae</taxon>
        <taxon>Acidilobus</taxon>
    </lineage>
</organism>
<keyword evidence="3" id="KW-1185">Reference proteome</keyword>
<dbReference type="InParanoid" id="D9PZB4"/>
<dbReference type="HOGENOM" id="CLU_1387515_0_0_2"/>
<dbReference type="AlphaFoldDB" id="D9PZB4"/>
<evidence type="ECO:0000256" key="1">
    <source>
        <dbReference type="SAM" id="Phobius"/>
    </source>
</evidence>
<evidence type="ECO:0000313" key="3">
    <source>
        <dbReference type="Proteomes" id="UP000000346"/>
    </source>
</evidence>
<dbReference type="EMBL" id="CP001742">
    <property type="protein sequence ID" value="ADL19901.1"/>
    <property type="molecule type" value="Genomic_DNA"/>
</dbReference>
<dbReference type="eggNOG" id="arCOG03768">
    <property type="taxonomic scope" value="Archaea"/>
</dbReference>
<feature type="transmembrane region" description="Helical" evidence="1">
    <location>
        <begin position="157"/>
        <end position="177"/>
    </location>
</feature>
<dbReference type="InterPro" id="IPR009321">
    <property type="entry name" value="DUF973"/>
</dbReference>
<reference evidence="2 3" key="1">
    <citation type="journal article" date="2010" name="Appl. Environ. Microbiol.">
        <title>The genome sequence of the crenarchaeon Acidilobus saccharovorans supports a new order, Acidilobales, and suggests an important ecological role in terrestrial acidic hot springs.</title>
        <authorList>
            <person name="Mardanov A.V."/>
            <person name="Svetlitchnyi V.A."/>
            <person name="Beletsky A.V."/>
            <person name="Prokofeva M.I."/>
            <person name="Bonch-Osmolovskaya E.A."/>
            <person name="Ravin N.V."/>
            <person name="Skryabin K.G."/>
        </authorList>
    </citation>
    <scope>NUCLEOTIDE SEQUENCE [LARGE SCALE GENOMIC DNA]</scope>
    <source>
        <strain evidence="3">DSM 16705 / JCM 18335 / VKM B-2471 / 345-15</strain>
    </source>
</reference>
<proteinExistence type="predicted"/>
<dbReference type="Pfam" id="PF06157">
    <property type="entry name" value="DUF973"/>
    <property type="match status" value="1"/>
</dbReference>
<dbReference type="Proteomes" id="UP000000346">
    <property type="component" value="Chromosome"/>
</dbReference>
<protein>
    <submittedName>
        <fullName evidence="2">Uncharacterized protein</fullName>
    </submittedName>
</protein>
<dbReference type="GeneID" id="9499755"/>
<name>D9PZB4_ACIS3</name>
<feature type="transmembrane region" description="Helical" evidence="1">
    <location>
        <begin position="110"/>
        <end position="137"/>
    </location>
</feature>
<keyword evidence="1" id="KW-0812">Transmembrane</keyword>